<dbReference type="Pfam" id="PF02597">
    <property type="entry name" value="ThiS"/>
    <property type="match status" value="1"/>
</dbReference>
<reference evidence="1" key="1">
    <citation type="submission" date="2022-05" db="EMBL/GenBank/DDBJ databases">
        <title>Jatrophihabitans sp. SB3-54 whole genome sequence.</title>
        <authorList>
            <person name="Suh M.K."/>
            <person name="Eom M.K."/>
            <person name="Kim J.S."/>
            <person name="Kim H.S."/>
            <person name="Do H.E."/>
            <person name="Shin Y.K."/>
            <person name="Lee J.-S."/>
        </authorList>
    </citation>
    <scope>NUCLEOTIDE SEQUENCE</scope>
    <source>
        <strain evidence="1">SB3-54</strain>
    </source>
</reference>
<proteinExistence type="predicted"/>
<dbReference type="Gene3D" id="3.10.20.30">
    <property type="match status" value="1"/>
</dbReference>
<sequence>MPAQITVRYWAGARRAAGTAEESMSLNTIAELRATLNARAGMDRLATVVSFLVDGQQAGEAVRLHDGAVVDVLPPFAGG</sequence>
<evidence type="ECO:0000313" key="1">
    <source>
        <dbReference type="EMBL" id="WAX58065.1"/>
    </source>
</evidence>
<accession>A0ABY7K259</accession>
<dbReference type="SUPFAM" id="SSF54285">
    <property type="entry name" value="MoaD/ThiS"/>
    <property type="match status" value="1"/>
</dbReference>
<evidence type="ECO:0000313" key="2">
    <source>
        <dbReference type="Proteomes" id="UP001164693"/>
    </source>
</evidence>
<keyword evidence="2" id="KW-1185">Reference proteome</keyword>
<dbReference type="InterPro" id="IPR016155">
    <property type="entry name" value="Mopterin_synth/thiamin_S_b"/>
</dbReference>
<organism evidence="1 2">
    <name type="scientific">Jatrophihabitans cynanchi</name>
    <dbReference type="NCBI Taxonomy" id="2944128"/>
    <lineage>
        <taxon>Bacteria</taxon>
        <taxon>Bacillati</taxon>
        <taxon>Actinomycetota</taxon>
        <taxon>Actinomycetes</taxon>
        <taxon>Jatrophihabitantales</taxon>
        <taxon>Jatrophihabitantaceae</taxon>
        <taxon>Jatrophihabitans</taxon>
    </lineage>
</organism>
<dbReference type="InterPro" id="IPR012675">
    <property type="entry name" value="Beta-grasp_dom_sf"/>
</dbReference>
<name>A0ABY7K259_9ACTN</name>
<dbReference type="Proteomes" id="UP001164693">
    <property type="component" value="Chromosome"/>
</dbReference>
<gene>
    <name evidence="1" type="ORF">M6B22_04665</name>
</gene>
<dbReference type="RefSeq" id="WP_269444614.1">
    <property type="nucleotide sequence ID" value="NZ_CP097463.1"/>
</dbReference>
<protein>
    <submittedName>
        <fullName evidence="1">MoaD/ThiS family protein</fullName>
    </submittedName>
</protein>
<dbReference type="InterPro" id="IPR003749">
    <property type="entry name" value="ThiS/MoaD-like"/>
</dbReference>
<dbReference type="EMBL" id="CP097463">
    <property type="protein sequence ID" value="WAX58065.1"/>
    <property type="molecule type" value="Genomic_DNA"/>
</dbReference>